<dbReference type="Pfam" id="PF00570">
    <property type="entry name" value="HRDC"/>
    <property type="match status" value="1"/>
</dbReference>
<dbReference type="HOGENOM" id="CLU_001103_16_2_1"/>
<dbReference type="PANTHER" id="PTHR13710">
    <property type="entry name" value="DNA HELICASE RECQ FAMILY MEMBER"/>
    <property type="match status" value="1"/>
</dbReference>
<feature type="domain" description="HRDC" evidence="16">
    <location>
        <begin position="1503"/>
        <end position="1586"/>
    </location>
</feature>
<protein>
    <recommendedName>
        <fullName evidence="13">DNA 3'-5' helicase</fullName>
        <ecNumber evidence="13">5.6.2.4</ecNumber>
    </recommendedName>
</protein>
<evidence type="ECO:0000256" key="6">
    <source>
        <dbReference type="ARBA" id="ARBA00022806"/>
    </source>
</evidence>
<proteinExistence type="inferred from homology"/>
<dbReference type="SMART" id="SM00956">
    <property type="entry name" value="RQC"/>
    <property type="match status" value="1"/>
</dbReference>
<feature type="region of interest" description="Disordered" evidence="15">
    <location>
        <begin position="631"/>
        <end position="742"/>
    </location>
</feature>
<feature type="compositionally biased region" description="Low complexity" evidence="15">
    <location>
        <begin position="1706"/>
        <end position="1720"/>
    </location>
</feature>
<keyword evidence="8" id="KW-0238">DNA-binding</keyword>
<dbReference type="InterPro" id="IPR027417">
    <property type="entry name" value="P-loop_NTPase"/>
</dbReference>
<accession>R7Z401</accession>
<evidence type="ECO:0000256" key="10">
    <source>
        <dbReference type="ARBA" id="ARBA00023235"/>
    </source>
</evidence>
<evidence type="ECO:0000313" key="20">
    <source>
        <dbReference type="Proteomes" id="UP000016924"/>
    </source>
</evidence>
<comment type="similarity">
    <text evidence="2">Belongs to the helicase family. RecQ subfamily.</text>
</comment>
<dbReference type="InterPro" id="IPR014001">
    <property type="entry name" value="Helicase_ATP-bd"/>
</dbReference>
<dbReference type="GO" id="GO:0016787">
    <property type="term" value="F:hydrolase activity"/>
    <property type="evidence" value="ECO:0007669"/>
    <property type="project" value="UniProtKB-KW"/>
</dbReference>
<dbReference type="OMA" id="CYLYYQY"/>
<keyword evidence="6" id="KW-0347">Helicase</keyword>
<evidence type="ECO:0000256" key="9">
    <source>
        <dbReference type="ARBA" id="ARBA00023204"/>
    </source>
</evidence>
<feature type="compositionally biased region" description="Low complexity" evidence="15">
    <location>
        <begin position="188"/>
        <end position="203"/>
    </location>
</feature>
<dbReference type="Gene3D" id="3.40.50.300">
    <property type="entry name" value="P-loop containing nucleotide triphosphate hydrolases"/>
    <property type="match status" value="2"/>
</dbReference>
<keyword evidence="11" id="KW-0539">Nucleus</keyword>
<dbReference type="GO" id="GO:0003677">
    <property type="term" value="F:DNA binding"/>
    <property type="evidence" value="ECO:0007669"/>
    <property type="project" value="UniProtKB-KW"/>
</dbReference>
<dbReference type="GeneID" id="19905466"/>
<dbReference type="PROSITE" id="PS51192">
    <property type="entry name" value="HELICASE_ATP_BIND_1"/>
    <property type="match status" value="1"/>
</dbReference>
<feature type="compositionally biased region" description="Basic and acidic residues" evidence="15">
    <location>
        <begin position="677"/>
        <end position="695"/>
    </location>
</feature>
<feature type="compositionally biased region" description="Acidic residues" evidence="15">
    <location>
        <begin position="1616"/>
        <end position="1635"/>
    </location>
</feature>
<dbReference type="InterPro" id="IPR018982">
    <property type="entry name" value="RQC_domain"/>
</dbReference>
<feature type="compositionally biased region" description="Gly residues" evidence="15">
    <location>
        <begin position="1688"/>
        <end position="1698"/>
    </location>
</feature>
<dbReference type="GO" id="GO:0000724">
    <property type="term" value="P:double-strand break repair via homologous recombination"/>
    <property type="evidence" value="ECO:0007669"/>
    <property type="project" value="UniProtKB-ARBA"/>
</dbReference>
<dbReference type="SMART" id="SM00490">
    <property type="entry name" value="HELICc"/>
    <property type="match status" value="1"/>
</dbReference>
<keyword evidence="4" id="KW-0227">DNA damage</keyword>
<evidence type="ECO:0000259" key="18">
    <source>
        <dbReference type="PROSITE" id="PS51194"/>
    </source>
</evidence>
<evidence type="ECO:0000313" key="19">
    <source>
        <dbReference type="EMBL" id="EON68897.1"/>
    </source>
</evidence>
<dbReference type="FunFam" id="3.40.50.300:FF:000537">
    <property type="entry name" value="Bloom syndrome RecQ-like helicase"/>
    <property type="match status" value="1"/>
</dbReference>
<evidence type="ECO:0000256" key="13">
    <source>
        <dbReference type="ARBA" id="ARBA00034808"/>
    </source>
</evidence>
<dbReference type="InterPro" id="IPR036388">
    <property type="entry name" value="WH-like_DNA-bd_sf"/>
</dbReference>
<dbReference type="GO" id="GO:0009378">
    <property type="term" value="F:four-way junction helicase activity"/>
    <property type="evidence" value="ECO:0007669"/>
    <property type="project" value="TreeGrafter"/>
</dbReference>
<dbReference type="Pfam" id="PF16124">
    <property type="entry name" value="RecQ_Zn_bind"/>
    <property type="match status" value="1"/>
</dbReference>
<feature type="domain" description="Helicase C-terminal" evidence="18">
    <location>
        <begin position="1073"/>
        <end position="1226"/>
    </location>
</feature>
<dbReference type="SUPFAM" id="SSF47819">
    <property type="entry name" value="HRDC-like"/>
    <property type="match status" value="1"/>
</dbReference>
<feature type="compositionally biased region" description="Polar residues" evidence="15">
    <location>
        <begin position="337"/>
        <end position="351"/>
    </location>
</feature>
<feature type="region of interest" description="Disordered" evidence="15">
    <location>
        <begin position="69"/>
        <end position="95"/>
    </location>
</feature>
<dbReference type="OrthoDB" id="10261556at2759"/>
<feature type="domain" description="Helicase ATP-binding" evidence="17">
    <location>
        <begin position="872"/>
        <end position="1053"/>
    </location>
</feature>
<dbReference type="GO" id="GO:0043138">
    <property type="term" value="F:3'-5' DNA helicase activity"/>
    <property type="evidence" value="ECO:0007669"/>
    <property type="project" value="UniProtKB-EC"/>
</dbReference>
<dbReference type="Pfam" id="PF00271">
    <property type="entry name" value="Helicase_C"/>
    <property type="match status" value="1"/>
</dbReference>
<dbReference type="PROSITE" id="PS00690">
    <property type="entry name" value="DEAH_ATP_HELICASE"/>
    <property type="match status" value="1"/>
</dbReference>
<evidence type="ECO:0000256" key="11">
    <source>
        <dbReference type="ARBA" id="ARBA00023242"/>
    </source>
</evidence>
<evidence type="ECO:0000256" key="3">
    <source>
        <dbReference type="ARBA" id="ARBA00022741"/>
    </source>
</evidence>
<dbReference type="GO" id="GO:0005524">
    <property type="term" value="F:ATP binding"/>
    <property type="evidence" value="ECO:0007669"/>
    <property type="project" value="UniProtKB-KW"/>
</dbReference>
<dbReference type="PANTHER" id="PTHR13710:SF153">
    <property type="entry name" value="RECQ-LIKE DNA HELICASE BLM"/>
    <property type="match status" value="1"/>
</dbReference>
<dbReference type="InterPro" id="IPR001650">
    <property type="entry name" value="Helicase_C-like"/>
</dbReference>
<reference evidence="20" key="1">
    <citation type="submission" date="2012-06" db="EMBL/GenBank/DDBJ databases">
        <title>The genome sequence of Coniosporium apollinis CBS 100218.</title>
        <authorList>
            <consortium name="The Broad Institute Genome Sequencing Platform"/>
            <person name="Cuomo C."/>
            <person name="Gorbushina A."/>
            <person name="Noack S."/>
            <person name="Walker B."/>
            <person name="Young S.K."/>
            <person name="Zeng Q."/>
            <person name="Gargeya S."/>
            <person name="Fitzgerald M."/>
            <person name="Haas B."/>
            <person name="Abouelleil A."/>
            <person name="Alvarado L."/>
            <person name="Arachchi H.M."/>
            <person name="Berlin A.M."/>
            <person name="Chapman S.B."/>
            <person name="Goldberg J."/>
            <person name="Griggs A."/>
            <person name="Gujja S."/>
            <person name="Hansen M."/>
            <person name="Howarth C."/>
            <person name="Imamovic A."/>
            <person name="Larimer J."/>
            <person name="McCowan C."/>
            <person name="Montmayeur A."/>
            <person name="Murphy C."/>
            <person name="Neiman D."/>
            <person name="Pearson M."/>
            <person name="Priest M."/>
            <person name="Roberts A."/>
            <person name="Saif S."/>
            <person name="Shea T."/>
            <person name="Sisk P."/>
            <person name="Sykes S."/>
            <person name="Wortman J."/>
            <person name="Nusbaum C."/>
            <person name="Birren B."/>
        </authorList>
    </citation>
    <scope>NUCLEOTIDE SEQUENCE [LARGE SCALE GENOMIC DNA]</scope>
    <source>
        <strain evidence="20">CBS 100218</strain>
    </source>
</reference>
<evidence type="ECO:0000259" key="17">
    <source>
        <dbReference type="PROSITE" id="PS51192"/>
    </source>
</evidence>
<feature type="compositionally biased region" description="Gly residues" evidence="15">
    <location>
        <begin position="1734"/>
        <end position="1754"/>
    </location>
</feature>
<feature type="compositionally biased region" description="Low complexity" evidence="15">
    <location>
        <begin position="1675"/>
        <end position="1687"/>
    </location>
</feature>
<dbReference type="PROSITE" id="PS51194">
    <property type="entry name" value="HELICASE_CTER"/>
    <property type="match status" value="1"/>
</dbReference>
<feature type="compositionally biased region" description="Low complexity" evidence="15">
    <location>
        <begin position="317"/>
        <end position="330"/>
    </location>
</feature>
<feature type="region of interest" description="Disordered" evidence="15">
    <location>
        <begin position="1614"/>
        <end position="1643"/>
    </location>
</feature>
<dbReference type="PROSITE" id="PS50967">
    <property type="entry name" value="HRDC"/>
    <property type="match status" value="1"/>
</dbReference>
<comment type="subcellular location">
    <subcellularLocation>
        <location evidence="1">Nucleus</location>
    </subcellularLocation>
</comment>
<dbReference type="eggNOG" id="KOG0351">
    <property type="taxonomic scope" value="Eukaryota"/>
</dbReference>
<dbReference type="CDD" id="cd17920">
    <property type="entry name" value="DEXHc_RecQ"/>
    <property type="match status" value="1"/>
</dbReference>
<feature type="compositionally biased region" description="Acidic residues" evidence="15">
    <location>
        <begin position="362"/>
        <end position="371"/>
    </location>
</feature>
<dbReference type="GO" id="GO:0005634">
    <property type="term" value="C:nucleus"/>
    <property type="evidence" value="ECO:0007669"/>
    <property type="project" value="UniProtKB-SubCell"/>
</dbReference>
<dbReference type="GO" id="GO:0006260">
    <property type="term" value="P:DNA replication"/>
    <property type="evidence" value="ECO:0007669"/>
    <property type="project" value="InterPro"/>
</dbReference>
<organism evidence="19 20">
    <name type="scientific">Coniosporium apollinis (strain CBS 100218)</name>
    <name type="common">Rock-inhabiting black yeast</name>
    <dbReference type="NCBI Taxonomy" id="1168221"/>
    <lineage>
        <taxon>Eukaryota</taxon>
        <taxon>Fungi</taxon>
        <taxon>Dikarya</taxon>
        <taxon>Ascomycota</taxon>
        <taxon>Pezizomycotina</taxon>
        <taxon>Dothideomycetes</taxon>
        <taxon>Dothideomycetes incertae sedis</taxon>
        <taxon>Coniosporium</taxon>
    </lineage>
</organism>
<feature type="compositionally biased region" description="Basic and acidic residues" evidence="15">
    <location>
        <begin position="288"/>
        <end position="302"/>
    </location>
</feature>
<keyword evidence="20" id="KW-1185">Reference proteome</keyword>
<dbReference type="InterPro" id="IPR011545">
    <property type="entry name" value="DEAD/DEAH_box_helicase_dom"/>
</dbReference>
<evidence type="ECO:0000256" key="2">
    <source>
        <dbReference type="ARBA" id="ARBA00005446"/>
    </source>
</evidence>
<evidence type="ECO:0000256" key="15">
    <source>
        <dbReference type="SAM" id="MobiDB-lite"/>
    </source>
</evidence>
<gene>
    <name evidence="19" type="ORF">W97_08155</name>
</gene>
<comment type="catalytic activity">
    <reaction evidence="12">
        <text>Couples ATP hydrolysis with the unwinding of duplex DNA by translocating in the 3'-5' direction.</text>
        <dbReference type="EC" id="5.6.2.4"/>
    </reaction>
</comment>
<feature type="compositionally biased region" description="Basic residues" evidence="15">
    <location>
        <begin position="220"/>
        <end position="231"/>
    </location>
</feature>
<dbReference type="SMART" id="SM00487">
    <property type="entry name" value="DEXDc"/>
    <property type="match status" value="1"/>
</dbReference>
<dbReference type="NCBIfam" id="TIGR00614">
    <property type="entry name" value="recQ_fam"/>
    <property type="match status" value="1"/>
</dbReference>
<dbReference type="Pfam" id="PF00270">
    <property type="entry name" value="DEAD"/>
    <property type="match status" value="1"/>
</dbReference>
<keyword evidence="9" id="KW-0234">DNA repair</keyword>
<feature type="region of interest" description="Disordered" evidence="15">
    <location>
        <begin position="1661"/>
        <end position="1754"/>
    </location>
</feature>
<evidence type="ECO:0000256" key="8">
    <source>
        <dbReference type="ARBA" id="ARBA00023125"/>
    </source>
</evidence>
<dbReference type="InterPro" id="IPR032284">
    <property type="entry name" value="RecQ_Zn-bd"/>
</dbReference>
<dbReference type="CDD" id="cd18794">
    <property type="entry name" value="SF2_C_RecQ"/>
    <property type="match status" value="1"/>
</dbReference>
<evidence type="ECO:0000256" key="7">
    <source>
        <dbReference type="ARBA" id="ARBA00022840"/>
    </source>
</evidence>
<feature type="coiled-coil region" evidence="14">
    <location>
        <begin position="498"/>
        <end position="538"/>
    </location>
</feature>
<feature type="region of interest" description="Disordered" evidence="15">
    <location>
        <begin position="21"/>
        <end position="57"/>
    </location>
</feature>
<feature type="compositionally biased region" description="Polar residues" evidence="15">
    <location>
        <begin position="32"/>
        <end position="50"/>
    </location>
</feature>
<dbReference type="SUPFAM" id="SSF52540">
    <property type="entry name" value="P-loop containing nucleoside triphosphate hydrolases"/>
    <property type="match status" value="2"/>
</dbReference>
<dbReference type="InterPro" id="IPR010997">
    <property type="entry name" value="HRDC-like_sf"/>
</dbReference>
<dbReference type="EMBL" id="JH767603">
    <property type="protein sequence ID" value="EON68897.1"/>
    <property type="molecule type" value="Genomic_DNA"/>
</dbReference>
<keyword evidence="5" id="KW-0378">Hydrolase</keyword>
<name>R7Z401_CONA1</name>
<keyword evidence="10" id="KW-0413">Isomerase</keyword>
<dbReference type="GO" id="GO:0005737">
    <property type="term" value="C:cytoplasm"/>
    <property type="evidence" value="ECO:0007669"/>
    <property type="project" value="TreeGrafter"/>
</dbReference>
<evidence type="ECO:0000256" key="1">
    <source>
        <dbReference type="ARBA" id="ARBA00004123"/>
    </source>
</evidence>
<dbReference type="Gene3D" id="1.10.150.80">
    <property type="entry name" value="HRDC domain"/>
    <property type="match status" value="1"/>
</dbReference>
<feature type="region of interest" description="Disordered" evidence="15">
    <location>
        <begin position="121"/>
        <end position="442"/>
    </location>
</feature>
<keyword evidence="7" id="KW-0067">ATP-binding</keyword>
<feature type="region of interest" description="Disordered" evidence="15">
    <location>
        <begin position="789"/>
        <end position="843"/>
    </location>
</feature>
<dbReference type="InterPro" id="IPR002121">
    <property type="entry name" value="HRDC_dom"/>
</dbReference>
<evidence type="ECO:0000256" key="4">
    <source>
        <dbReference type="ARBA" id="ARBA00022763"/>
    </source>
</evidence>
<dbReference type="GO" id="GO:0005694">
    <property type="term" value="C:chromosome"/>
    <property type="evidence" value="ECO:0007669"/>
    <property type="project" value="TreeGrafter"/>
</dbReference>
<dbReference type="Pfam" id="PF09382">
    <property type="entry name" value="RQC"/>
    <property type="match status" value="1"/>
</dbReference>
<dbReference type="Proteomes" id="UP000016924">
    <property type="component" value="Unassembled WGS sequence"/>
</dbReference>
<sequence>MTINNLKDQVAWLLSARPFIPSATDLPRPTNDAPTSSSTLSAQSTDTANGLLSRDAPNEPVNALYAAQEVESESTGITSAGLLQGRAGTSTDSSLDMARLRAVPSSATKPRLLQQGIVHYPDIPTHDALPGARSGKKERDTAPTPRTAPLPRVARQISPLKDRTPLREPVVPTEDWDVDTVDLTGKHNSSSSSNSPIRSIAASGRKRKSDELMADIHSQPHSRPRSCKPRRASTTDESTDMTGFTAIDDISEEDPPPPYSTIVERAPHPVRPVSPSYTRGEDLVLDVVKMEDDDKTRTPTKRDSKKRRSLSQVSLKAAPPTADATPRTTRGSPLKSIKTSSHLLSFPSGNRLNHAKRRMIADSEDEEDIGASEDNTISNSPSKSGRTTRLEQENSVTQPNQAKFPDAVQISITASLPRSSPAKNTVVPQIEQPNTQPASSAKIAQVDKDVLTRFLAWPDSCLQASHEDIRAEVKSRSAAIAQFLEDAEELPPELSTQLKELKVKREALEALVETRKNISRIGKRKEELKAKIIEAIDEGLEAPNYQGDVDENKAITHDLRQLELETIRLLRLSELLSDSGQLRNPAAEQLPQSDVVVRSTQVTPTLEPTATRRGPDWSFPGHAEVIQQTQAGLRVENTPSKRSRFAGDPPNFMLSVLEEPPTDDTHAYSSTPKRKGASKDRLRKEETTHSNRPHESQMQQFSYQDRERSAGYQTAPYTRERVTASSYQRHRSPEVDDFPNNDDFDTDVDGLFSNVMGTPPARPLQDDDEGDYGGYQDDEDMLELAEGFGSGGASGSTGWRGDSGNIFGEASGNQMRAPQETGRFASKKSTPKAASQLPPPSLMHHRWSNDVKAVLKDRFRLRGFRQNQLEAINATLGGKDVFVLMPTGGGKSLCYQLPSIITSGKTNGVTVVISPLLSLMEDQVEHLRKLNIQAFMLNGECSAEARSQILTALREHQVEKFIQLLYVTPEMLSKSQAIINAFQNLHSRRKLARIVIDEAHCVSQWGHDFRPDYKALGEVRQRFMGVPVMALTATATANVKVDVIHNLGIDGCETFNQSFNRPNLTYEVRTKGKREDILDNIANIITSKYKGQSGIVYCLSRKKCVTVAEQLCEKYGIKAHHYHAGMESQERSSVQRQWQSGKYHVIVATIAFGMGIDKPDVRFVIHHSIPKSLEGYYQETGRAGRDGKRSGCYLYYGYGDTTALKRMIDEGEGSWEQKQRQLQMLRNMVQYCENRSDCRRVQVLAYFSEQFRREDCNNCCDNCTSTSTFEIQDFTEYAAAAISLVKRIQHEKVTLLYCVDVFRGSKSKKIISACHNELDQYGVGSSLDRGDVERLFHRLLSDDVLTEENKVNKAGFASQYILLGRNCNDYKHGRKRLKIQVRVSPNGKAAPKPKAARKNHGTGVAAATHDYPMSTNVSSPIQAASRRRVAQRNIHETDNELHANGYYRDSFVVADDAYDNDDEDDEDYEDDFEPVRVAGSSRKDRKRELGPPITVDRKMAGLDEIHQQVVENFVQDAGQINKDILLKRGLRNPPFTDTVLREMAIEFPQNLDDMCRISGINLEMVRLYGSRFLKLIKEAQEFYDGAMNSHVNKRINQRREDRDHDPNHENVINLISEDEAEDEYGDCDFDEDSDEGERSGYFGSGVKDAEVQAFNARFSQTQAPKPMAPPPVPNPRASASTSGARSRSGGGSRGGSSRGGFRKRSSGYSKGKSTAGVTKKGTAKKRSSSYSNGNLGGSRRGGGFGGGGIGMMPI</sequence>
<evidence type="ECO:0000256" key="5">
    <source>
        <dbReference type="ARBA" id="ARBA00022801"/>
    </source>
</evidence>
<keyword evidence="3" id="KW-0547">Nucleotide-binding</keyword>
<dbReference type="InterPro" id="IPR004589">
    <property type="entry name" value="DNA_helicase_ATP-dep_RecQ"/>
</dbReference>
<dbReference type="InterPro" id="IPR002464">
    <property type="entry name" value="DNA/RNA_helicase_DEAH_CS"/>
</dbReference>
<feature type="compositionally biased region" description="Polar residues" evidence="15">
    <location>
        <begin position="410"/>
        <end position="439"/>
    </location>
</feature>
<evidence type="ECO:0000256" key="14">
    <source>
        <dbReference type="SAM" id="Coils"/>
    </source>
</evidence>
<dbReference type="Gene3D" id="1.10.10.10">
    <property type="entry name" value="Winged helix-like DNA-binding domain superfamily/Winged helix DNA-binding domain"/>
    <property type="match status" value="1"/>
</dbReference>
<dbReference type="FunFam" id="3.40.50.300:FF:001975">
    <property type="entry name" value="ATP-dependent DNA helicase"/>
    <property type="match status" value="1"/>
</dbReference>
<dbReference type="InterPro" id="IPR044876">
    <property type="entry name" value="HRDC_dom_sf"/>
</dbReference>
<feature type="compositionally biased region" description="Low complexity" evidence="15">
    <location>
        <begin position="142"/>
        <end position="155"/>
    </location>
</feature>
<dbReference type="EC" id="5.6.2.4" evidence="13"/>
<evidence type="ECO:0000256" key="12">
    <source>
        <dbReference type="ARBA" id="ARBA00034617"/>
    </source>
</evidence>
<keyword evidence="14" id="KW-0175">Coiled coil</keyword>
<evidence type="ECO:0000259" key="16">
    <source>
        <dbReference type="PROSITE" id="PS50967"/>
    </source>
</evidence>
<feature type="compositionally biased region" description="Polar residues" evidence="15">
    <location>
        <begin position="373"/>
        <end position="401"/>
    </location>
</feature>
<dbReference type="FunFam" id="1.10.10.10:FF:000495">
    <property type="entry name" value="RecQ family helicase MusN"/>
    <property type="match status" value="1"/>
</dbReference>
<dbReference type="STRING" id="1168221.R7Z401"/>
<dbReference type="RefSeq" id="XP_007784214.1">
    <property type="nucleotide sequence ID" value="XM_007786024.1"/>
</dbReference>